<comment type="similarity">
    <text evidence="2 6">Belongs to the peroxisomal membrane protein PXMP2/4 family.</text>
</comment>
<accession>A0ABQ7FU27</accession>
<evidence type="ECO:0000256" key="1">
    <source>
        <dbReference type="ARBA" id="ARBA00004141"/>
    </source>
</evidence>
<gene>
    <name evidence="7" type="ORF">DUNSADRAFT_5855</name>
</gene>
<dbReference type="InterPro" id="IPR007248">
    <property type="entry name" value="Mpv17_PMP22"/>
</dbReference>
<keyword evidence="5" id="KW-0472">Membrane</keyword>
<keyword evidence="3" id="KW-0812">Transmembrane</keyword>
<comment type="caution">
    <text evidence="7">The sequence shown here is derived from an EMBL/GenBank/DDBJ whole genome shotgun (WGS) entry which is preliminary data.</text>
</comment>
<proteinExistence type="inferred from homology"/>
<protein>
    <submittedName>
        <fullName evidence="7">Uncharacterized protein</fullName>
    </submittedName>
</protein>
<name>A0ABQ7FU27_DUNSA</name>
<evidence type="ECO:0000256" key="5">
    <source>
        <dbReference type="ARBA" id="ARBA00023136"/>
    </source>
</evidence>
<reference evidence="7" key="1">
    <citation type="submission" date="2017-08" db="EMBL/GenBank/DDBJ databases">
        <authorList>
            <person name="Polle J.E."/>
            <person name="Barry K."/>
            <person name="Cushman J."/>
            <person name="Schmutz J."/>
            <person name="Tran D."/>
            <person name="Hathwaick L.T."/>
            <person name="Yim W.C."/>
            <person name="Jenkins J."/>
            <person name="Mckie-Krisberg Z.M."/>
            <person name="Prochnik S."/>
            <person name="Lindquist E."/>
            <person name="Dockter R.B."/>
            <person name="Adam C."/>
            <person name="Molina H."/>
            <person name="Bunkerborg J."/>
            <person name="Jin E."/>
            <person name="Buchheim M."/>
            <person name="Magnuson J."/>
        </authorList>
    </citation>
    <scope>NUCLEOTIDE SEQUENCE</scope>
    <source>
        <strain evidence="7">CCAP 19/18</strain>
    </source>
</reference>
<evidence type="ECO:0000256" key="2">
    <source>
        <dbReference type="ARBA" id="ARBA00006824"/>
    </source>
</evidence>
<dbReference type="PANTHER" id="PTHR11266">
    <property type="entry name" value="PEROXISOMAL MEMBRANE PROTEIN 2, PXMP2 MPV17"/>
    <property type="match status" value="1"/>
</dbReference>
<organism evidence="7 8">
    <name type="scientific">Dunaliella salina</name>
    <name type="common">Green alga</name>
    <name type="synonym">Protococcus salinus</name>
    <dbReference type="NCBI Taxonomy" id="3046"/>
    <lineage>
        <taxon>Eukaryota</taxon>
        <taxon>Viridiplantae</taxon>
        <taxon>Chlorophyta</taxon>
        <taxon>core chlorophytes</taxon>
        <taxon>Chlorophyceae</taxon>
        <taxon>CS clade</taxon>
        <taxon>Chlamydomonadales</taxon>
        <taxon>Dunaliellaceae</taxon>
        <taxon>Dunaliella</taxon>
    </lineage>
</organism>
<dbReference type="EMBL" id="MU071658">
    <property type="protein sequence ID" value="KAF5825931.1"/>
    <property type="molecule type" value="Genomic_DNA"/>
</dbReference>
<dbReference type="Pfam" id="PF04117">
    <property type="entry name" value="Mpv17_PMP22"/>
    <property type="match status" value="1"/>
</dbReference>
<evidence type="ECO:0000313" key="8">
    <source>
        <dbReference type="Proteomes" id="UP000815325"/>
    </source>
</evidence>
<evidence type="ECO:0000256" key="4">
    <source>
        <dbReference type="ARBA" id="ARBA00022989"/>
    </source>
</evidence>
<dbReference type="Proteomes" id="UP000815325">
    <property type="component" value="Unassembled WGS sequence"/>
</dbReference>
<evidence type="ECO:0000256" key="3">
    <source>
        <dbReference type="ARBA" id="ARBA00022692"/>
    </source>
</evidence>
<keyword evidence="4" id="KW-1133">Transmembrane helix</keyword>
<dbReference type="PANTHER" id="PTHR11266:SF116">
    <property type="entry name" value="MPV17-LIKE PROTEIN"/>
    <property type="match status" value="1"/>
</dbReference>
<evidence type="ECO:0000313" key="7">
    <source>
        <dbReference type="EMBL" id="KAF5825931.1"/>
    </source>
</evidence>
<keyword evidence="8" id="KW-1185">Reference proteome</keyword>
<sequence>MEIVFLPKFWLLTTEAACYDPISGMSHARRQFCHSSHALQVCMKVVTGQFSLFPAYLSSFFMYISLLEGKGLEGGLQRIEDCFFPTAATGMFFWPIANAINFRFVPPSKRLAYVNAAGIIWNMFLSWEISVEHKTSQNQSWVSTFEERSRRQTVEHL</sequence>
<comment type="subcellular location">
    <subcellularLocation>
        <location evidence="1">Membrane</location>
        <topology evidence="1">Multi-pass membrane protein</topology>
    </subcellularLocation>
</comment>
<evidence type="ECO:0000256" key="6">
    <source>
        <dbReference type="RuleBase" id="RU363053"/>
    </source>
</evidence>